<dbReference type="PATRIC" id="fig|1069642.3.peg.923"/>
<protein>
    <submittedName>
        <fullName evidence="1">Uncharacterized protein</fullName>
    </submittedName>
</protein>
<organism evidence="1 2">
    <name type="scientific">Bdellovibrio bacteriovorus str. Tiberius</name>
    <dbReference type="NCBI Taxonomy" id="1069642"/>
    <lineage>
        <taxon>Bacteria</taxon>
        <taxon>Pseudomonadati</taxon>
        <taxon>Bdellovibrionota</taxon>
        <taxon>Bdellovibrionia</taxon>
        <taxon>Bdellovibrionales</taxon>
        <taxon>Pseudobdellovibrionaceae</taxon>
        <taxon>Bdellovibrio</taxon>
    </lineage>
</organism>
<reference evidence="1 2" key="1">
    <citation type="journal article" date="2012" name="BMC Genomics">
        <title>Genome analysis of a simultaneously predatory and prey-independent, novel Bdellovibrio bacteriovorus from the River Tiber, supports in silico predictions of both ancient and recent lateral gene transfer from diverse bacteria.</title>
        <authorList>
            <person name="Hobley L."/>
            <person name="Lerner T.R."/>
            <person name="Williams L.E."/>
            <person name="Lambert C."/>
            <person name="Till R."/>
            <person name="Milner D.S."/>
            <person name="Basford S.M."/>
            <person name="Capeness M.J."/>
            <person name="Fenton A.K."/>
            <person name="Atterbury R.J."/>
            <person name="Harris M.A."/>
            <person name="Sockett R.E."/>
        </authorList>
    </citation>
    <scope>NUCLEOTIDE SEQUENCE [LARGE SCALE GENOMIC DNA]</scope>
    <source>
        <strain evidence="1 2">Tiberius</strain>
    </source>
</reference>
<dbReference type="AlphaFoldDB" id="K7YSM7"/>
<name>K7YSM7_BDEBC</name>
<dbReference type="Proteomes" id="UP000010074">
    <property type="component" value="Chromosome"/>
</dbReference>
<dbReference type="HOGENOM" id="CLU_2217862_0_0_7"/>
<dbReference type="STRING" id="1069642.Bdt_0938"/>
<dbReference type="KEGG" id="bbat:Bdt_0938"/>
<proteinExistence type="predicted"/>
<sequence length="106" mass="11928">MVAVANHAVGGGLSFIAGHGSCKCRRVYKGHTGNYEKGNDLYFHYSHFIWEVLNLKNSLFFSSTFSEYVFRILAQSPAHDVSYTETLIAVNCSSFNLWTPFRAQTP</sequence>
<evidence type="ECO:0000313" key="1">
    <source>
        <dbReference type="EMBL" id="AFY00638.1"/>
    </source>
</evidence>
<gene>
    <name evidence="1" type="ORF">Bdt_0938</name>
</gene>
<evidence type="ECO:0000313" key="2">
    <source>
        <dbReference type="Proteomes" id="UP000010074"/>
    </source>
</evidence>
<accession>K7YSM7</accession>
<dbReference type="EMBL" id="CP002930">
    <property type="protein sequence ID" value="AFY00638.1"/>
    <property type="molecule type" value="Genomic_DNA"/>
</dbReference>